<feature type="chain" id="PRO_5013291133" evidence="4">
    <location>
        <begin position="26"/>
        <end position="508"/>
    </location>
</feature>
<evidence type="ECO:0000256" key="1">
    <source>
        <dbReference type="ARBA" id="ARBA00005695"/>
    </source>
</evidence>
<comment type="similarity">
    <text evidence="1">Belongs to the bacterial solute-binding protein 5 family.</text>
</comment>
<protein>
    <submittedName>
        <fullName evidence="6">Glutathione-binding protein GsiB</fullName>
    </submittedName>
</protein>
<dbReference type="Gene3D" id="3.40.190.10">
    <property type="entry name" value="Periplasmic binding protein-like II"/>
    <property type="match status" value="1"/>
</dbReference>
<dbReference type="PIRSF" id="PIRSF002741">
    <property type="entry name" value="MppA"/>
    <property type="match status" value="1"/>
</dbReference>
<dbReference type="InterPro" id="IPR039424">
    <property type="entry name" value="SBP_5"/>
</dbReference>
<dbReference type="SUPFAM" id="SSF53850">
    <property type="entry name" value="Periplasmic binding protein-like II"/>
    <property type="match status" value="1"/>
</dbReference>
<dbReference type="PANTHER" id="PTHR30290">
    <property type="entry name" value="PERIPLASMIC BINDING COMPONENT OF ABC TRANSPORTER"/>
    <property type="match status" value="1"/>
</dbReference>
<dbReference type="Proteomes" id="UP000184608">
    <property type="component" value="Unassembled WGS sequence"/>
</dbReference>
<accession>A0A1M5V6J0</accession>
<dbReference type="OrthoDB" id="9801912at2"/>
<feature type="domain" description="Solute-binding protein family 5" evidence="5">
    <location>
        <begin position="74"/>
        <end position="431"/>
    </location>
</feature>
<dbReference type="GO" id="GO:0043190">
    <property type="term" value="C:ATP-binding cassette (ABC) transporter complex"/>
    <property type="evidence" value="ECO:0007669"/>
    <property type="project" value="InterPro"/>
</dbReference>
<proteinExistence type="inferred from homology"/>
<evidence type="ECO:0000259" key="5">
    <source>
        <dbReference type="Pfam" id="PF00496"/>
    </source>
</evidence>
<reference evidence="6 7" key="1">
    <citation type="submission" date="2016-11" db="EMBL/GenBank/DDBJ databases">
        <authorList>
            <person name="Jaros S."/>
            <person name="Januszkiewicz K."/>
            <person name="Wedrychowicz H."/>
        </authorList>
    </citation>
    <scope>NUCLEOTIDE SEQUENCE [LARGE SCALE GENOMIC DNA]</scope>
    <source>
        <strain evidence="6 7">CECT 7868</strain>
    </source>
</reference>
<sequence length="508" mass="57068">MLRFKRPLLPLAGLLCVLGTTQALANKADDTLVYASNSWPENVSPYHNNLREGVILGHLAWDTLVYRDPKTGKYLPMLATGWQWKDSTHLVMDIRQGVKFHNGDELSASDVAFTFNYGLDPVSKVVTLQNISWIKHVNKLGPYKVEFELKKPFPAALEYLAGPLPIYPEAYFKKVGLAGFNKAPVGTGPYKITKVVSGQEVLLVKNPDYFKDSPIGQAKIGKLKFVLIPDPETRIAQLMTGQVDWIWRVPSDQAEQLKMMPNISVLSSETMRVGFLTLNSRGTEQENSPFKDLRVREAVNYAINRDGLAHELVRGGSRPLYTPCFPSQFGCDTSAAKVYPYDPAKAKKLLAEAGYPDGFSTDIYAYRDRDYAEAIIGNLMNVGIKAKLHFMNYAALRSLQRAGKVPMAFQTWGSFSINDASAITGVYFKGGADDEDKDPELISWLEKADTSVDPATRLKYYRKAIQRTSEQAYWAPMFSYTSNYAFTSDLNFSAYPDELPRFWESSWK</sequence>
<dbReference type="STRING" id="1216006.VA7868_00284"/>
<dbReference type="Gene3D" id="3.90.76.10">
    <property type="entry name" value="Dipeptide-binding Protein, Domain 1"/>
    <property type="match status" value="1"/>
</dbReference>
<dbReference type="EMBL" id="FQXZ01000005">
    <property type="protein sequence ID" value="SHH70845.1"/>
    <property type="molecule type" value="Genomic_DNA"/>
</dbReference>
<evidence type="ECO:0000256" key="2">
    <source>
        <dbReference type="ARBA" id="ARBA00022448"/>
    </source>
</evidence>
<feature type="signal peptide" evidence="4">
    <location>
        <begin position="1"/>
        <end position="25"/>
    </location>
</feature>
<evidence type="ECO:0000256" key="4">
    <source>
        <dbReference type="SAM" id="SignalP"/>
    </source>
</evidence>
<dbReference type="InterPro" id="IPR030678">
    <property type="entry name" value="Peptide/Ni-bd"/>
</dbReference>
<evidence type="ECO:0000313" key="6">
    <source>
        <dbReference type="EMBL" id="SHH70845.1"/>
    </source>
</evidence>
<name>A0A1M5V6J0_9VIBR</name>
<dbReference type="CDD" id="cd08515">
    <property type="entry name" value="PBP2_NikA_DppA_OppA_like_10"/>
    <property type="match status" value="1"/>
</dbReference>
<gene>
    <name evidence="6" type="primary">gsiB_1</name>
    <name evidence="6" type="ORF">VA7868_00284</name>
</gene>
<evidence type="ECO:0000256" key="3">
    <source>
        <dbReference type="ARBA" id="ARBA00022729"/>
    </source>
</evidence>
<evidence type="ECO:0000313" key="7">
    <source>
        <dbReference type="Proteomes" id="UP000184608"/>
    </source>
</evidence>
<dbReference type="AlphaFoldDB" id="A0A1M5V6J0"/>
<dbReference type="GO" id="GO:1904680">
    <property type="term" value="F:peptide transmembrane transporter activity"/>
    <property type="evidence" value="ECO:0007669"/>
    <property type="project" value="TreeGrafter"/>
</dbReference>
<dbReference type="GO" id="GO:0030288">
    <property type="term" value="C:outer membrane-bounded periplasmic space"/>
    <property type="evidence" value="ECO:0007669"/>
    <property type="project" value="UniProtKB-ARBA"/>
</dbReference>
<dbReference type="Pfam" id="PF00496">
    <property type="entry name" value="SBP_bac_5"/>
    <property type="match status" value="1"/>
</dbReference>
<dbReference type="RefSeq" id="WP_073602073.1">
    <property type="nucleotide sequence ID" value="NZ_FQXZ01000005.1"/>
</dbReference>
<dbReference type="PANTHER" id="PTHR30290:SF9">
    <property type="entry name" value="OLIGOPEPTIDE-BINDING PROTEIN APPA"/>
    <property type="match status" value="1"/>
</dbReference>
<dbReference type="Gene3D" id="3.10.105.10">
    <property type="entry name" value="Dipeptide-binding Protein, Domain 3"/>
    <property type="match status" value="1"/>
</dbReference>
<keyword evidence="2" id="KW-0813">Transport</keyword>
<organism evidence="6 7">
    <name type="scientific">Vibrio aerogenes CECT 7868</name>
    <dbReference type="NCBI Taxonomy" id="1216006"/>
    <lineage>
        <taxon>Bacteria</taxon>
        <taxon>Pseudomonadati</taxon>
        <taxon>Pseudomonadota</taxon>
        <taxon>Gammaproteobacteria</taxon>
        <taxon>Vibrionales</taxon>
        <taxon>Vibrionaceae</taxon>
        <taxon>Vibrio</taxon>
    </lineage>
</organism>
<keyword evidence="7" id="KW-1185">Reference proteome</keyword>
<keyword evidence="3 4" id="KW-0732">Signal</keyword>
<dbReference type="InterPro" id="IPR000914">
    <property type="entry name" value="SBP_5_dom"/>
</dbReference>
<dbReference type="GO" id="GO:0015833">
    <property type="term" value="P:peptide transport"/>
    <property type="evidence" value="ECO:0007669"/>
    <property type="project" value="TreeGrafter"/>
</dbReference>